<evidence type="ECO:0000313" key="2">
    <source>
        <dbReference type="EMBL" id="QAR34182.1"/>
    </source>
</evidence>
<dbReference type="InterPro" id="IPR003010">
    <property type="entry name" value="C-N_Hydrolase"/>
</dbReference>
<dbReference type="PROSITE" id="PS50263">
    <property type="entry name" value="CN_HYDROLASE"/>
    <property type="match status" value="1"/>
</dbReference>
<dbReference type="PANTHER" id="PTHR47799">
    <property type="entry name" value="OMEGA-AMIDASE YAFV"/>
    <property type="match status" value="1"/>
</dbReference>
<accession>A0A3R5XY96</accession>
<name>A0A3R5XY96_9BACT</name>
<feature type="domain" description="CN hydrolase" evidence="1">
    <location>
        <begin position="1"/>
        <end position="227"/>
    </location>
</feature>
<dbReference type="AlphaFoldDB" id="A0A3R5XY96"/>
<evidence type="ECO:0000313" key="3">
    <source>
        <dbReference type="Proteomes" id="UP000287502"/>
    </source>
</evidence>
<dbReference type="KEGG" id="gtl:EP073_12435"/>
<dbReference type="RefSeq" id="WP_128467487.1">
    <property type="nucleotide sequence ID" value="NZ_CP035108.1"/>
</dbReference>
<dbReference type="GO" id="GO:0050152">
    <property type="term" value="F:omega-amidase activity"/>
    <property type="evidence" value="ECO:0007669"/>
    <property type="project" value="TreeGrafter"/>
</dbReference>
<dbReference type="PANTHER" id="PTHR47799:SF1">
    <property type="entry name" value="OMEGA-AMIDASE YAFV"/>
    <property type="match status" value="1"/>
</dbReference>
<dbReference type="OrthoDB" id="9811121at2"/>
<dbReference type="Pfam" id="PF00795">
    <property type="entry name" value="CN_hydrolase"/>
    <property type="match status" value="1"/>
</dbReference>
<dbReference type="GO" id="GO:0106008">
    <property type="term" value="F:2-oxoglutaramate amidase activity"/>
    <property type="evidence" value="ECO:0007669"/>
    <property type="project" value="TreeGrafter"/>
</dbReference>
<dbReference type="EMBL" id="CP035108">
    <property type="protein sequence ID" value="QAR34182.1"/>
    <property type="molecule type" value="Genomic_DNA"/>
</dbReference>
<dbReference type="Gene3D" id="3.60.110.10">
    <property type="entry name" value="Carbon-nitrogen hydrolase"/>
    <property type="match status" value="1"/>
</dbReference>
<dbReference type="Proteomes" id="UP000287502">
    <property type="component" value="Chromosome"/>
</dbReference>
<dbReference type="InterPro" id="IPR052737">
    <property type="entry name" value="Omega-amidase_YafV"/>
</dbReference>
<protein>
    <recommendedName>
        <fullName evidence="1">CN hydrolase domain-containing protein</fullName>
    </recommendedName>
</protein>
<gene>
    <name evidence="2" type="ORF">EP073_12435</name>
</gene>
<dbReference type="SUPFAM" id="SSF56317">
    <property type="entry name" value="Carbon-nitrogen hydrolase"/>
    <property type="match status" value="1"/>
</dbReference>
<keyword evidence="3" id="KW-1185">Reference proteome</keyword>
<reference evidence="2 3" key="1">
    <citation type="submission" date="2019-01" db="EMBL/GenBank/DDBJ databases">
        <title>Geovibrio thiophilus DSM 11263, complete genome.</title>
        <authorList>
            <person name="Spring S."/>
            <person name="Bunk B."/>
            <person name="Sproer C."/>
        </authorList>
    </citation>
    <scope>NUCLEOTIDE SEQUENCE [LARGE SCALE GENOMIC DNA]</scope>
    <source>
        <strain evidence="2 3">DSM 11263</strain>
    </source>
</reference>
<evidence type="ECO:0000259" key="1">
    <source>
        <dbReference type="PROSITE" id="PS50263"/>
    </source>
</evidence>
<proteinExistence type="predicted"/>
<sequence>MKTSLVQLDMCWEDKAATKRRIESLLSSCGSDTDLMIFPEMTLTGFSMNADKTSCDDADMEFFASIARRFSCAVIYGAVENGFNCQRTLDKDGESIACYRKIHLFSYAGEDNFYSAGSEALTFKLNGANITPFVCYDLRFPYLFWEKAAETDIFIVNASWPASRSLHWKSLLRARAIENQAFVIGVNRAGNDPKFNYSGDSAVYSPLGEAVLECGSAEGIFTAEIDIETVAEARRFFPFQRDRLR</sequence>
<organism evidence="2 3">
    <name type="scientific">Geovibrio thiophilus</name>
    <dbReference type="NCBI Taxonomy" id="139438"/>
    <lineage>
        <taxon>Bacteria</taxon>
        <taxon>Pseudomonadati</taxon>
        <taxon>Deferribacterota</taxon>
        <taxon>Deferribacteres</taxon>
        <taxon>Deferribacterales</taxon>
        <taxon>Geovibrionaceae</taxon>
        <taxon>Geovibrio</taxon>
    </lineage>
</organism>
<dbReference type="InterPro" id="IPR036526">
    <property type="entry name" value="C-N_Hydrolase_sf"/>
</dbReference>